<accession>A0A9J6CQ24</accession>
<keyword evidence="3" id="KW-1185">Reference proteome</keyword>
<protein>
    <submittedName>
        <fullName evidence="2">Uncharacterized protein</fullName>
    </submittedName>
</protein>
<feature type="compositionally biased region" description="Polar residues" evidence="1">
    <location>
        <begin position="119"/>
        <end position="134"/>
    </location>
</feature>
<evidence type="ECO:0000256" key="1">
    <source>
        <dbReference type="SAM" id="MobiDB-lite"/>
    </source>
</evidence>
<organism evidence="2 3">
    <name type="scientific">Polypedilum vanderplanki</name>
    <name type="common">Sleeping chironomid midge</name>
    <dbReference type="NCBI Taxonomy" id="319348"/>
    <lineage>
        <taxon>Eukaryota</taxon>
        <taxon>Metazoa</taxon>
        <taxon>Ecdysozoa</taxon>
        <taxon>Arthropoda</taxon>
        <taxon>Hexapoda</taxon>
        <taxon>Insecta</taxon>
        <taxon>Pterygota</taxon>
        <taxon>Neoptera</taxon>
        <taxon>Endopterygota</taxon>
        <taxon>Diptera</taxon>
        <taxon>Nematocera</taxon>
        <taxon>Chironomoidea</taxon>
        <taxon>Chironomidae</taxon>
        <taxon>Chironominae</taxon>
        <taxon>Polypedilum</taxon>
        <taxon>Polypedilum</taxon>
    </lineage>
</organism>
<feature type="compositionally biased region" description="Basic and acidic residues" evidence="1">
    <location>
        <begin position="135"/>
        <end position="166"/>
    </location>
</feature>
<evidence type="ECO:0000313" key="2">
    <source>
        <dbReference type="EMBL" id="KAG5683980.1"/>
    </source>
</evidence>
<feature type="compositionally biased region" description="Basic and acidic residues" evidence="1">
    <location>
        <begin position="97"/>
        <end position="109"/>
    </location>
</feature>
<evidence type="ECO:0000313" key="3">
    <source>
        <dbReference type="Proteomes" id="UP001107558"/>
    </source>
</evidence>
<name>A0A9J6CQ24_POLVA</name>
<dbReference type="Proteomes" id="UP001107558">
    <property type="component" value="Chromosome 1"/>
</dbReference>
<sequence length="166" mass="19917">MMKKELQKSCPPHEEDVQSDYYYNYGPYNQQMNFYQNPFFGSNNMEYYSNQYGPTSYYYNYIDQDYYNYLDFYKYDQNPIKEDRFVVVPPKNNTENDNEKIPQEQEKFDYNYNEEDTKGNSTETTTQKSINGTQIDHETNAKNEKPKLGGKKETKNSIFEHDKTGK</sequence>
<proteinExistence type="predicted"/>
<reference evidence="2" key="1">
    <citation type="submission" date="2021-03" db="EMBL/GenBank/DDBJ databases">
        <title>Chromosome level genome of the anhydrobiotic midge Polypedilum vanderplanki.</title>
        <authorList>
            <person name="Yoshida Y."/>
            <person name="Kikawada T."/>
            <person name="Gusev O."/>
        </authorList>
    </citation>
    <scope>NUCLEOTIDE SEQUENCE</scope>
    <source>
        <strain evidence="2">NIAS01</strain>
        <tissue evidence="2">Whole body or cell culture</tissue>
    </source>
</reference>
<comment type="caution">
    <text evidence="2">The sequence shown here is derived from an EMBL/GenBank/DDBJ whole genome shotgun (WGS) entry which is preliminary data.</text>
</comment>
<gene>
    <name evidence="2" type="ORF">PVAND_013235</name>
</gene>
<dbReference type="AlphaFoldDB" id="A0A9J6CQ24"/>
<dbReference type="EMBL" id="JADBJN010000001">
    <property type="protein sequence ID" value="KAG5683980.1"/>
    <property type="molecule type" value="Genomic_DNA"/>
</dbReference>
<feature type="region of interest" description="Disordered" evidence="1">
    <location>
        <begin position="89"/>
        <end position="166"/>
    </location>
</feature>